<feature type="transmembrane region" description="Helical" evidence="5">
    <location>
        <begin position="237"/>
        <end position="256"/>
    </location>
</feature>
<dbReference type="eggNOG" id="COG0738">
    <property type="taxonomic scope" value="Bacteria"/>
</dbReference>
<dbReference type="InterPro" id="IPR011701">
    <property type="entry name" value="MFS"/>
</dbReference>
<gene>
    <name evidence="7" type="ORF">Q765_11625</name>
</gene>
<feature type="transmembrane region" description="Helical" evidence="5">
    <location>
        <begin position="268"/>
        <end position="286"/>
    </location>
</feature>
<comment type="subcellular location">
    <subcellularLocation>
        <location evidence="1">Membrane</location>
        <topology evidence="1">Multi-pass membrane protein</topology>
    </subcellularLocation>
</comment>
<comment type="caution">
    <text evidence="7">The sequence shown here is derived from an EMBL/GenBank/DDBJ whole genome shotgun (WGS) entry which is preliminary data.</text>
</comment>
<dbReference type="InterPro" id="IPR020846">
    <property type="entry name" value="MFS_dom"/>
</dbReference>
<dbReference type="SUPFAM" id="SSF103473">
    <property type="entry name" value="MFS general substrate transporter"/>
    <property type="match status" value="1"/>
</dbReference>
<reference evidence="7 8" key="1">
    <citation type="submission" date="2013-09" db="EMBL/GenBank/DDBJ databases">
        <authorList>
            <person name="Zeng Z."/>
            <person name="Chen C."/>
        </authorList>
    </citation>
    <scope>NUCLEOTIDE SEQUENCE [LARGE SCALE GENOMIC DNA]</scope>
    <source>
        <strain evidence="7 8">WB 3.3-2</strain>
    </source>
</reference>
<evidence type="ECO:0000256" key="3">
    <source>
        <dbReference type="ARBA" id="ARBA00022989"/>
    </source>
</evidence>
<dbReference type="Pfam" id="PF07690">
    <property type="entry name" value="MFS_1"/>
    <property type="match status" value="1"/>
</dbReference>
<dbReference type="GO" id="GO:0016020">
    <property type="term" value="C:membrane"/>
    <property type="evidence" value="ECO:0007669"/>
    <property type="project" value="UniProtKB-SubCell"/>
</dbReference>
<proteinExistence type="predicted"/>
<dbReference type="Gene3D" id="1.20.1250.20">
    <property type="entry name" value="MFS general substrate transporter like domains"/>
    <property type="match status" value="2"/>
</dbReference>
<evidence type="ECO:0000313" key="8">
    <source>
        <dbReference type="Proteomes" id="UP000030152"/>
    </source>
</evidence>
<dbReference type="CDD" id="cd17393">
    <property type="entry name" value="MFS_MosC_like"/>
    <property type="match status" value="1"/>
</dbReference>
<evidence type="ECO:0000256" key="5">
    <source>
        <dbReference type="SAM" id="Phobius"/>
    </source>
</evidence>
<dbReference type="PANTHER" id="PTHR23514:SF13">
    <property type="entry name" value="INNER MEMBRANE PROTEIN YBJJ"/>
    <property type="match status" value="1"/>
</dbReference>
<dbReference type="PROSITE" id="PS50850">
    <property type="entry name" value="MFS"/>
    <property type="match status" value="1"/>
</dbReference>
<dbReference type="InterPro" id="IPR051788">
    <property type="entry name" value="MFS_Transporter"/>
</dbReference>
<protein>
    <submittedName>
        <fullName evidence="7">Major facilitator transporter</fullName>
    </submittedName>
</protein>
<keyword evidence="3 5" id="KW-1133">Transmembrane helix</keyword>
<dbReference type="Proteomes" id="UP000030152">
    <property type="component" value="Unassembled WGS sequence"/>
</dbReference>
<feature type="transmembrane region" description="Helical" evidence="5">
    <location>
        <begin position="292"/>
        <end position="311"/>
    </location>
</feature>
<dbReference type="EMBL" id="JRLX01000011">
    <property type="protein sequence ID" value="KGO86225.1"/>
    <property type="molecule type" value="Genomic_DNA"/>
</dbReference>
<feature type="transmembrane region" description="Helical" evidence="5">
    <location>
        <begin position="43"/>
        <end position="67"/>
    </location>
</feature>
<keyword evidence="2 5" id="KW-0812">Transmembrane</keyword>
<sequence length="376" mass="39396">MKYSPKVARAAVAAMFFMAGLVFASWASRIATIQQKLNLSDAALGAVLFALPVGLMLSLPLSGWAVTKIGSRKVVAAALALYGVALVSLGLADNVFLLTCCLTVFGLASNAVNISVNTQAVATEAMYTKPIMASFHGLWSLAGFIGAGIGTFMIGKGILPTPHFTGIAIVTIITIFICWKYLHHDHNPESTGPAFVKPDKSLITLGLIAFCSMVIEGAMFDWSVIYFKKIVLAQGAWIGAGYTAGMCFMAAGRFVADWFSHKFGLKTTLQVSGFLSTVGLLTVVVFPTLVPAIIGFMFVGAGISSVVPMVYSAAGKSTTMKPGAAIAAVSTISFLGFLIGPPVIGFLAGLFTLKISFIFLAAMGVSVVVFSTKAKI</sequence>
<evidence type="ECO:0000313" key="7">
    <source>
        <dbReference type="EMBL" id="KGO86225.1"/>
    </source>
</evidence>
<evidence type="ECO:0000259" key="6">
    <source>
        <dbReference type="PROSITE" id="PS50850"/>
    </source>
</evidence>
<dbReference type="AlphaFoldDB" id="A0A0A2MD69"/>
<keyword evidence="8" id="KW-1185">Reference proteome</keyword>
<dbReference type="PANTHER" id="PTHR23514">
    <property type="entry name" value="BYPASS OF STOP CODON PROTEIN 6"/>
    <property type="match status" value="1"/>
</dbReference>
<name>A0A0A2MD69_9FLAO</name>
<dbReference type="InterPro" id="IPR036259">
    <property type="entry name" value="MFS_trans_sf"/>
</dbReference>
<organism evidence="7 8">
    <name type="scientific">Flavobacterium rivuli WB 3.3-2 = DSM 21788</name>
    <dbReference type="NCBI Taxonomy" id="1121895"/>
    <lineage>
        <taxon>Bacteria</taxon>
        <taxon>Pseudomonadati</taxon>
        <taxon>Bacteroidota</taxon>
        <taxon>Flavobacteriia</taxon>
        <taxon>Flavobacteriales</taxon>
        <taxon>Flavobacteriaceae</taxon>
        <taxon>Flavobacterium</taxon>
    </lineage>
</organism>
<dbReference type="RefSeq" id="WP_020211815.1">
    <property type="nucleotide sequence ID" value="NZ_JRLX01000011.1"/>
</dbReference>
<evidence type="ECO:0000256" key="2">
    <source>
        <dbReference type="ARBA" id="ARBA00022692"/>
    </source>
</evidence>
<feature type="transmembrane region" description="Helical" evidence="5">
    <location>
        <begin position="202"/>
        <end position="225"/>
    </location>
</feature>
<evidence type="ECO:0000256" key="4">
    <source>
        <dbReference type="ARBA" id="ARBA00023136"/>
    </source>
</evidence>
<feature type="transmembrane region" description="Helical" evidence="5">
    <location>
        <begin position="164"/>
        <end position="182"/>
    </location>
</feature>
<feature type="transmembrane region" description="Helical" evidence="5">
    <location>
        <begin position="323"/>
        <end position="340"/>
    </location>
</feature>
<dbReference type="GO" id="GO:0022857">
    <property type="term" value="F:transmembrane transporter activity"/>
    <property type="evidence" value="ECO:0007669"/>
    <property type="project" value="InterPro"/>
</dbReference>
<accession>A0A0A2MD69</accession>
<feature type="transmembrane region" description="Helical" evidence="5">
    <location>
        <begin position="346"/>
        <end position="370"/>
    </location>
</feature>
<dbReference type="OrthoDB" id="9809599at2"/>
<keyword evidence="4 5" id="KW-0472">Membrane</keyword>
<evidence type="ECO:0000256" key="1">
    <source>
        <dbReference type="ARBA" id="ARBA00004141"/>
    </source>
</evidence>
<feature type="domain" description="Major facilitator superfamily (MFS) profile" evidence="6">
    <location>
        <begin position="8"/>
        <end position="376"/>
    </location>
</feature>
<feature type="transmembrane region" description="Helical" evidence="5">
    <location>
        <begin position="96"/>
        <end position="116"/>
    </location>
</feature>
<feature type="transmembrane region" description="Helical" evidence="5">
    <location>
        <begin position="137"/>
        <end position="158"/>
    </location>
</feature>
<feature type="transmembrane region" description="Helical" evidence="5">
    <location>
        <begin position="74"/>
        <end position="90"/>
    </location>
</feature>